<dbReference type="Pfam" id="PF13812">
    <property type="entry name" value="PPR_3"/>
    <property type="match status" value="1"/>
</dbReference>
<evidence type="ECO:0000313" key="6">
    <source>
        <dbReference type="Proteomes" id="UP001341840"/>
    </source>
</evidence>
<evidence type="ECO:0000256" key="1">
    <source>
        <dbReference type="ARBA" id="ARBA00007626"/>
    </source>
</evidence>
<reference evidence="5 6" key="1">
    <citation type="journal article" date="2023" name="Plants (Basel)">
        <title>Bridging the Gap: Combining Genomics and Transcriptomics Approaches to Understand Stylosanthes scabra, an Orphan Legume from the Brazilian Caatinga.</title>
        <authorList>
            <person name="Ferreira-Neto J.R.C."/>
            <person name="da Silva M.D."/>
            <person name="Binneck E."/>
            <person name="de Melo N.F."/>
            <person name="da Silva R.H."/>
            <person name="de Melo A.L.T.M."/>
            <person name="Pandolfi V."/>
            <person name="Bustamante F.O."/>
            <person name="Brasileiro-Vidal A.C."/>
            <person name="Benko-Iseppon A.M."/>
        </authorList>
    </citation>
    <scope>NUCLEOTIDE SEQUENCE [LARGE SCALE GENOMIC DNA]</scope>
    <source>
        <tissue evidence="5">Leaves</tissue>
    </source>
</reference>
<keyword evidence="2" id="KW-0677">Repeat</keyword>
<feature type="compositionally biased region" description="Low complexity" evidence="4">
    <location>
        <begin position="184"/>
        <end position="198"/>
    </location>
</feature>
<feature type="repeat" description="PPR" evidence="3">
    <location>
        <begin position="49"/>
        <end position="83"/>
    </location>
</feature>
<protein>
    <recommendedName>
        <fullName evidence="7">Pentatricopeptide repeat-containing protein</fullName>
    </recommendedName>
</protein>
<feature type="repeat" description="PPR" evidence="3">
    <location>
        <begin position="9"/>
        <end position="43"/>
    </location>
</feature>
<evidence type="ECO:0008006" key="7">
    <source>
        <dbReference type="Google" id="ProtNLM"/>
    </source>
</evidence>
<name>A0ABU6TB34_9FABA</name>
<dbReference type="InterPro" id="IPR002885">
    <property type="entry name" value="PPR_rpt"/>
</dbReference>
<comment type="caution">
    <text evidence="5">The sequence shown here is derived from an EMBL/GenBank/DDBJ whole genome shotgun (WGS) entry which is preliminary data.</text>
</comment>
<dbReference type="PROSITE" id="PS51375">
    <property type="entry name" value="PPR"/>
    <property type="match status" value="2"/>
</dbReference>
<dbReference type="InterPro" id="IPR011990">
    <property type="entry name" value="TPR-like_helical_dom_sf"/>
</dbReference>
<evidence type="ECO:0000256" key="4">
    <source>
        <dbReference type="SAM" id="MobiDB-lite"/>
    </source>
</evidence>
<accession>A0ABU6TB34</accession>
<dbReference type="Gene3D" id="1.25.40.10">
    <property type="entry name" value="Tetratricopeptide repeat domain"/>
    <property type="match status" value="1"/>
</dbReference>
<evidence type="ECO:0000256" key="3">
    <source>
        <dbReference type="PROSITE-ProRule" id="PRU00708"/>
    </source>
</evidence>
<gene>
    <name evidence="5" type="ORF">PIB30_028100</name>
</gene>
<proteinExistence type="inferred from homology"/>
<dbReference type="Proteomes" id="UP001341840">
    <property type="component" value="Unassembled WGS sequence"/>
</dbReference>
<dbReference type="EMBL" id="JASCZI010090731">
    <property type="protein sequence ID" value="MED6145739.1"/>
    <property type="molecule type" value="Genomic_DNA"/>
</dbReference>
<evidence type="ECO:0000256" key="2">
    <source>
        <dbReference type="ARBA" id="ARBA00022737"/>
    </source>
</evidence>
<comment type="similarity">
    <text evidence="1">Belongs to the PPR family. P subfamily.</text>
</comment>
<organism evidence="5 6">
    <name type="scientific">Stylosanthes scabra</name>
    <dbReference type="NCBI Taxonomy" id="79078"/>
    <lineage>
        <taxon>Eukaryota</taxon>
        <taxon>Viridiplantae</taxon>
        <taxon>Streptophyta</taxon>
        <taxon>Embryophyta</taxon>
        <taxon>Tracheophyta</taxon>
        <taxon>Spermatophyta</taxon>
        <taxon>Magnoliopsida</taxon>
        <taxon>eudicotyledons</taxon>
        <taxon>Gunneridae</taxon>
        <taxon>Pentapetalae</taxon>
        <taxon>rosids</taxon>
        <taxon>fabids</taxon>
        <taxon>Fabales</taxon>
        <taxon>Fabaceae</taxon>
        <taxon>Papilionoideae</taxon>
        <taxon>50 kb inversion clade</taxon>
        <taxon>dalbergioids sensu lato</taxon>
        <taxon>Dalbergieae</taxon>
        <taxon>Pterocarpus clade</taxon>
        <taxon>Stylosanthes</taxon>
    </lineage>
</organism>
<evidence type="ECO:0000313" key="5">
    <source>
        <dbReference type="EMBL" id="MED6145739.1"/>
    </source>
</evidence>
<dbReference type="PANTHER" id="PTHR47932">
    <property type="entry name" value="ATPASE EXPRESSION PROTEIN 3"/>
    <property type="match status" value="1"/>
</dbReference>
<feature type="region of interest" description="Disordered" evidence="4">
    <location>
        <begin position="165"/>
        <end position="198"/>
    </location>
</feature>
<sequence length="198" mass="21566">MRKEGLVPSVVTFGALIHANCLNNNVDYAMKIFEEMRSTTSKERGVRPNTTTFNDILKGIRDKRALNVALALIDRMIENACKPDYVTMEILTEWLSAVGEIEKLEQFIMGYAVSSDSRSSSLVNLLAASTSSWIAPCKMSDGKASSITSVAKLSALSMAKLFTASTDRPPRAPSKSTDKKIFSKKPSSAKLSAALTSY</sequence>
<keyword evidence="6" id="KW-1185">Reference proteome</keyword>
<dbReference type="NCBIfam" id="TIGR00756">
    <property type="entry name" value="PPR"/>
    <property type="match status" value="1"/>
</dbReference>
<dbReference type="PANTHER" id="PTHR47932:SF44">
    <property type="entry name" value="MIOREX COMPLEX COMPONENT 1"/>
    <property type="match status" value="1"/>
</dbReference>